<gene>
    <name evidence="1" type="ORF">ABQG71_20305</name>
</gene>
<keyword evidence="2" id="KW-1185">Reference proteome</keyword>
<evidence type="ECO:0000313" key="1">
    <source>
        <dbReference type="EMBL" id="MER3123505.1"/>
    </source>
</evidence>
<reference evidence="1 2" key="1">
    <citation type="submission" date="2024-06" db="EMBL/GenBank/DDBJ databases">
        <title>Construction of an artificial bacterial consortium using nitrogen cycle bacteria from Cuatro Cienegas Basin and a mangrove forest.</title>
        <authorList>
            <person name="Aguilera-Najera D."/>
            <person name="Marquez-Cianci L."/>
            <person name="Martinez-Perez E."/>
            <person name="Rosas-Barrera M."/>
            <person name="Rodriguez-Cruz U.E."/>
            <person name="Tapia-Lopez R."/>
            <person name="Eguiarte L.E."/>
            <person name="Souza-Saldivar V."/>
        </authorList>
    </citation>
    <scope>NUCLEOTIDE SEQUENCE [LARGE SCALE GENOMIC DNA]</scope>
    <source>
        <strain evidence="1 2">S14-15</strain>
    </source>
</reference>
<dbReference type="Proteomes" id="UP001467674">
    <property type="component" value="Unassembled WGS sequence"/>
</dbReference>
<evidence type="ECO:0000313" key="2">
    <source>
        <dbReference type="Proteomes" id="UP001467674"/>
    </source>
</evidence>
<sequence>MLNIKIDEEEVRKLYIDELEKHLNKLDNEKLFWNTKELEYQTSMCMNTMQKEFFFDKDFPKRKIGNKWYYPVAQTKEFLLKWINNQ</sequence>
<proteinExistence type="predicted"/>
<comment type="caution">
    <text evidence="1">The sequence shown here is derived from an EMBL/GenBank/DDBJ whole genome shotgun (WGS) entry which is preliminary data.</text>
</comment>
<organism evidence="1 2">
    <name type="scientific">Bacillus altitudinis</name>
    <dbReference type="NCBI Taxonomy" id="293387"/>
    <lineage>
        <taxon>Bacteria</taxon>
        <taxon>Bacillati</taxon>
        <taxon>Bacillota</taxon>
        <taxon>Bacilli</taxon>
        <taxon>Bacillales</taxon>
        <taxon>Bacillaceae</taxon>
        <taxon>Bacillus</taxon>
    </lineage>
</organism>
<dbReference type="EMBL" id="JBEOME010000018">
    <property type="protein sequence ID" value="MER3123505.1"/>
    <property type="molecule type" value="Genomic_DNA"/>
</dbReference>
<dbReference type="RefSeq" id="WP_008343967.1">
    <property type="nucleotide sequence ID" value="NZ_CP139561.1"/>
</dbReference>
<name>A0ABV1SAE5_BACAB</name>
<protein>
    <submittedName>
        <fullName evidence="1">Group-specific protein</fullName>
    </submittedName>
</protein>
<accession>A0ABV1SAE5</accession>